<reference evidence="5" key="3">
    <citation type="submission" date="2025-09" db="UniProtKB">
        <authorList>
            <consortium name="Ensembl"/>
        </authorList>
    </citation>
    <scope>IDENTIFICATION</scope>
</reference>
<evidence type="ECO:0000313" key="6">
    <source>
        <dbReference type="Proteomes" id="UP000001073"/>
    </source>
</evidence>
<reference evidence="5 6" key="1">
    <citation type="submission" date="2012-10" db="EMBL/GenBank/DDBJ databases">
        <authorList>
            <consortium name="Gibbon Genome Sequencing Consortium"/>
        </authorList>
    </citation>
    <scope>NUCLEOTIDE SEQUENCE [LARGE SCALE GENOMIC DNA]</scope>
</reference>
<feature type="compositionally biased region" description="Polar residues" evidence="2">
    <location>
        <begin position="106"/>
        <end position="115"/>
    </location>
</feature>
<evidence type="ECO:0000313" key="5">
    <source>
        <dbReference type="Ensembl" id="ENSNLEP00000031550.1"/>
    </source>
</evidence>
<protein>
    <submittedName>
        <fullName evidence="5">A-kinase anchoring protein 1</fullName>
    </submittedName>
</protein>
<proteinExistence type="predicted"/>
<keyword evidence="6" id="KW-1185">Reference proteome</keyword>
<dbReference type="EMBL" id="ADFV01070459">
    <property type="status" value="NOT_ANNOTATED_CDS"/>
    <property type="molecule type" value="Genomic_DNA"/>
</dbReference>
<dbReference type="GeneTree" id="ENSGT00390000001360"/>
<feature type="region of interest" description="Disordered" evidence="2">
    <location>
        <begin position="279"/>
        <end position="332"/>
    </location>
</feature>
<keyword evidence="3" id="KW-0472">Membrane</keyword>
<feature type="compositionally biased region" description="Polar residues" evidence="2">
    <location>
        <begin position="508"/>
        <end position="525"/>
    </location>
</feature>
<evidence type="ECO:0000256" key="2">
    <source>
        <dbReference type="SAM" id="MobiDB-lite"/>
    </source>
</evidence>
<feature type="region of interest" description="Disordered" evidence="2">
    <location>
        <begin position="558"/>
        <end position="579"/>
    </location>
</feature>
<dbReference type="Proteomes" id="UP000001073">
    <property type="component" value="Chromosome 14"/>
</dbReference>
<keyword evidence="3" id="KW-1133">Transmembrane helix</keyword>
<feature type="transmembrane region" description="Helical" evidence="3">
    <location>
        <begin position="7"/>
        <end position="26"/>
    </location>
</feature>
<feature type="region of interest" description="Disordered" evidence="2">
    <location>
        <begin position="498"/>
        <end position="544"/>
    </location>
</feature>
<organism evidence="5 6">
    <name type="scientific">Nomascus leucogenys</name>
    <name type="common">Northern white-cheeked gibbon</name>
    <name type="synonym">Hylobates leucogenys</name>
    <dbReference type="NCBI Taxonomy" id="61853"/>
    <lineage>
        <taxon>Eukaryota</taxon>
        <taxon>Metazoa</taxon>
        <taxon>Chordata</taxon>
        <taxon>Craniata</taxon>
        <taxon>Vertebrata</taxon>
        <taxon>Euteleostomi</taxon>
        <taxon>Mammalia</taxon>
        <taxon>Eutheria</taxon>
        <taxon>Euarchontoglires</taxon>
        <taxon>Primates</taxon>
        <taxon>Haplorrhini</taxon>
        <taxon>Catarrhini</taxon>
        <taxon>Hylobatidae</taxon>
        <taxon>Nomascus</taxon>
    </lineage>
</organism>
<feature type="region of interest" description="Disordered" evidence="2">
    <location>
        <begin position="230"/>
        <end position="257"/>
    </location>
</feature>
<dbReference type="Pfam" id="PF10522">
    <property type="entry name" value="RII_binding_1"/>
    <property type="match status" value="1"/>
</dbReference>
<name>A0A2I3GJR9_NOMLE</name>
<dbReference type="InterPro" id="IPR018459">
    <property type="entry name" value="RII-bd_1"/>
</dbReference>
<sequence>MAIQFRSLFPLALPGMLALLGWWWFFSRKKGHVSSHDGQVEAGAVQLRADPAIKEPLPVEDICTEVVSTPPSVTELPEKELSTVSKLPAEPPALLRTHPPCRRSESSGVLPNTTDMRSRPGTRRDDSTKLELALTGGEAKSISLECPLSSPKGVLFPHKSAEVCKQDSLFSRVPRRVQPGYPAVPTEKRSSGERARETGGAEGTGDAVLREKVLEEALLSQEHVLELENSKAPSLASLDGEEDKGKSSSSQVVGPVQEEEYVAEKLPGGFIESAHTELAKDDAAPAPPVTDAKAQDRGVEGELGNEESLDRNEEGLDRNEESLDRNEESLDRNVESLDRNEEIEQAAFQIISQVISEATEQVLATTVGKVAGRVYQASQLQGQKEESCVPVHQKTVLGPDTAEPATAEAAAAPPDAALPLPGLPAEGSPPPKTYVSCLNSPLSSPTKDGKPKISAHHISLAPCLAPTTPSEESPDRAGILVEDATCVTCMSDSSQSVPLVASPGHCSDSVSTSGLEESCTETSSSPRDKAITPPLPESTVPFSNGVLKGELSDLGAEDGWTMDAEADHSGVAAPPPGKRGTLITRCPGFFEC</sequence>
<dbReference type="AlphaFoldDB" id="A0A2I3GJR9"/>
<feature type="region of interest" description="Disordered" evidence="2">
    <location>
        <begin position="176"/>
        <end position="207"/>
    </location>
</feature>
<evidence type="ECO:0000259" key="4">
    <source>
        <dbReference type="Pfam" id="PF10522"/>
    </source>
</evidence>
<accession>A0A2I3GJR9</accession>
<reference evidence="5" key="2">
    <citation type="submission" date="2025-08" db="UniProtKB">
        <authorList>
            <consortium name="Ensembl"/>
        </authorList>
    </citation>
    <scope>IDENTIFICATION</scope>
</reference>
<keyword evidence="1" id="KW-0597">Phosphoprotein</keyword>
<keyword evidence="3" id="KW-0812">Transmembrane</keyword>
<feature type="compositionally biased region" description="Basic and acidic residues" evidence="2">
    <location>
        <begin position="308"/>
        <end position="332"/>
    </location>
</feature>
<feature type="compositionally biased region" description="Basic and acidic residues" evidence="2">
    <location>
        <begin position="116"/>
        <end position="128"/>
    </location>
</feature>
<evidence type="ECO:0000256" key="3">
    <source>
        <dbReference type="SAM" id="Phobius"/>
    </source>
</evidence>
<feature type="domain" description="RII binding" evidence="4">
    <location>
        <begin position="341"/>
        <end position="359"/>
    </location>
</feature>
<feature type="compositionally biased region" description="Basic and acidic residues" evidence="2">
    <location>
        <begin position="186"/>
        <end position="199"/>
    </location>
</feature>
<feature type="region of interest" description="Disordered" evidence="2">
    <location>
        <begin position="90"/>
        <end position="128"/>
    </location>
</feature>
<evidence type="ECO:0000256" key="1">
    <source>
        <dbReference type="ARBA" id="ARBA00022553"/>
    </source>
</evidence>
<gene>
    <name evidence="5" type="primary">AKAP1</name>
</gene>
<dbReference type="Ensembl" id="ENSNLET00000057599.1">
    <property type="protein sequence ID" value="ENSNLEP00000031550.1"/>
    <property type="gene ID" value="ENSNLEG00000031371.1"/>
</dbReference>